<sequence length="67" mass="7198">MKVSVRNKLKGTVEDIKVGQVMAEVFVKVGDQRIVSVITKDALDDLDIKVGDEVVALIKSTSVAIGK</sequence>
<keyword evidence="5" id="KW-1185">Reference proteome</keyword>
<dbReference type="AlphaFoldDB" id="F8AMN1"/>
<dbReference type="NCBIfam" id="TIGR00638">
    <property type="entry name" value="Mop"/>
    <property type="match status" value="1"/>
</dbReference>
<dbReference type="SUPFAM" id="SSF50331">
    <property type="entry name" value="MOP-like"/>
    <property type="match status" value="1"/>
</dbReference>
<evidence type="ECO:0000313" key="4">
    <source>
        <dbReference type="EMBL" id="AEH06862.1"/>
    </source>
</evidence>
<keyword evidence="2" id="KW-0500">Molybdenum</keyword>
<feature type="domain" description="Mop" evidence="3">
    <location>
        <begin position="2"/>
        <end position="67"/>
    </location>
</feature>
<evidence type="ECO:0000313" key="5">
    <source>
        <dbReference type="Proteomes" id="UP000009296"/>
    </source>
</evidence>
<dbReference type="Gene3D" id="2.40.50.100">
    <property type="match status" value="1"/>
</dbReference>
<gene>
    <name evidence="4" type="ordered locus">Metok_0889</name>
</gene>
<dbReference type="GO" id="GO:0015689">
    <property type="term" value="P:molybdate ion transport"/>
    <property type="evidence" value="ECO:0007669"/>
    <property type="project" value="InterPro"/>
</dbReference>
<dbReference type="RefSeq" id="WP_013867047.1">
    <property type="nucleotide sequence ID" value="NC_015636.1"/>
</dbReference>
<dbReference type="InterPro" id="IPR004606">
    <property type="entry name" value="Mop_domain"/>
</dbReference>
<dbReference type="GeneID" id="10773039"/>
<evidence type="ECO:0000256" key="1">
    <source>
        <dbReference type="ARBA" id="ARBA00004202"/>
    </source>
</evidence>
<dbReference type="InterPro" id="IPR008995">
    <property type="entry name" value="Mo/tungstate-bd_C_term_dom"/>
</dbReference>
<dbReference type="KEGG" id="mok:Metok_0889"/>
<dbReference type="InterPro" id="IPR005116">
    <property type="entry name" value="Transp-assoc_OB_typ1"/>
</dbReference>
<dbReference type="Proteomes" id="UP000009296">
    <property type="component" value="Chromosome"/>
</dbReference>
<comment type="subcellular location">
    <subcellularLocation>
        <location evidence="1">Cell membrane</location>
        <topology evidence="1">Peripheral membrane protein</topology>
    </subcellularLocation>
</comment>
<evidence type="ECO:0000256" key="2">
    <source>
        <dbReference type="ARBA" id="ARBA00022505"/>
    </source>
</evidence>
<dbReference type="Pfam" id="PF03459">
    <property type="entry name" value="TOBE"/>
    <property type="match status" value="1"/>
</dbReference>
<proteinExistence type="predicted"/>
<name>F8AMN1_METOI</name>
<dbReference type="EMBL" id="CP002792">
    <property type="protein sequence ID" value="AEH06862.1"/>
    <property type="molecule type" value="Genomic_DNA"/>
</dbReference>
<evidence type="ECO:0000259" key="3">
    <source>
        <dbReference type="PROSITE" id="PS51866"/>
    </source>
</evidence>
<accession>F8AMN1</accession>
<protein>
    <submittedName>
        <fullName evidence="4">Molybdenum-pterin binding protein</fullName>
    </submittedName>
</protein>
<dbReference type="GO" id="GO:0005886">
    <property type="term" value="C:plasma membrane"/>
    <property type="evidence" value="ECO:0007669"/>
    <property type="project" value="UniProtKB-SubCell"/>
</dbReference>
<reference evidence="4" key="1">
    <citation type="submission" date="2011-05" db="EMBL/GenBank/DDBJ databases">
        <title>Complete sequence of chromosome of Methanothermococcus okinawensis IH1.</title>
        <authorList>
            <consortium name="US DOE Joint Genome Institute"/>
            <person name="Lucas S."/>
            <person name="Han J."/>
            <person name="Lapidus A."/>
            <person name="Cheng J.-F."/>
            <person name="Goodwin L."/>
            <person name="Pitluck S."/>
            <person name="Peters L."/>
            <person name="Mikhailova N."/>
            <person name="Held B."/>
            <person name="Han C."/>
            <person name="Tapia R."/>
            <person name="Land M."/>
            <person name="Hauser L."/>
            <person name="Kyrpides N."/>
            <person name="Ivanova N."/>
            <person name="Pagani I."/>
            <person name="Sieprawska-Lupa M."/>
            <person name="Takai K."/>
            <person name="Miyazaki J."/>
            <person name="Whitman W."/>
            <person name="Woyke T."/>
        </authorList>
    </citation>
    <scope>NUCLEOTIDE SEQUENCE</scope>
    <source>
        <strain evidence="4">IH1</strain>
    </source>
</reference>
<dbReference type="HOGENOM" id="CLU_118993_1_3_2"/>
<dbReference type="STRING" id="647113.Metok_0889"/>
<dbReference type="PROSITE" id="PS51866">
    <property type="entry name" value="MOP"/>
    <property type="match status" value="1"/>
</dbReference>
<dbReference type="eggNOG" id="arCOG00228">
    <property type="taxonomic scope" value="Archaea"/>
</dbReference>
<dbReference type="OrthoDB" id="36889at2157"/>
<organism evidence="4 5">
    <name type="scientific">Methanothermococcus okinawensis (strain DSM 14208 / JCM 11175 / IH1)</name>
    <dbReference type="NCBI Taxonomy" id="647113"/>
    <lineage>
        <taxon>Archaea</taxon>
        <taxon>Methanobacteriati</taxon>
        <taxon>Methanobacteriota</taxon>
        <taxon>Methanomada group</taxon>
        <taxon>Methanococci</taxon>
        <taxon>Methanococcales</taxon>
        <taxon>Methanococcaceae</taxon>
        <taxon>Methanothermococcus</taxon>
    </lineage>
</organism>